<keyword evidence="1" id="KW-0540">Nuclease</keyword>
<dbReference type="EMBL" id="JAIVFQ010000240">
    <property type="protein sequence ID" value="MCC5605215.1"/>
    <property type="molecule type" value="Genomic_DNA"/>
</dbReference>
<organism evidence="1 2">
    <name type="scientific">Nostoc favosum CHAB5714</name>
    <dbReference type="NCBI Taxonomy" id="2780399"/>
    <lineage>
        <taxon>Bacteria</taxon>
        <taxon>Bacillati</taxon>
        <taxon>Cyanobacteriota</taxon>
        <taxon>Cyanophyceae</taxon>
        <taxon>Nostocales</taxon>
        <taxon>Nostocaceae</taxon>
        <taxon>Nostoc</taxon>
        <taxon>Nostoc favosum</taxon>
    </lineage>
</organism>
<accession>A0ABS8ILM5</accession>
<proteinExistence type="predicted"/>
<keyword evidence="2" id="KW-1185">Reference proteome</keyword>
<dbReference type="RefSeq" id="WP_229491357.1">
    <property type="nucleotide sequence ID" value="NZ_JAIVFQ010000240.1"/>
</dbReference>
<dbReference type="Proteomes" id="UP001199525">
    <property type="component" value="Unassembled WGS sequence"/>
</dbReference>
<comment type="caution">
    <text evidence="1">The sequence shown here is derived from an EMBL/GenBank/DDBJ whole genome shotgun (WGS) entry which is preliminary data.</text>
</comment>
<name>A0ABS8ILM5_9NOSO</name>
<dbReference type="GO" id="GO:0004519">
    <property type="term" value="F:endonuclease activity"/>
    <property type="evidence" value="ECO:0007669"/>
    <property type="project" value="UniProtKB-KW"/>
</dbReference>
<keyword evidence="1" id="KW-0255">Endonuclease</keyword>
<keyword evidence="1" id="KW-0378">Hydrolase</keyword>
<evidence type="ECO:0000313" key="2">
    <source>
        <dbReference type="Proteomes" id="UP001199525"/>
    </source>
</evidence>
<evidence type="ECO:0000313" key="1">
    <source>
        <dbReference type="EMBL" id="MCC5605215.1"/>
    </source>
</evidence>
<sequence length="86" mass="10086">MSQTRYSPDWKQIATAVKNSSNWRCSRCERPCLRPGEKPPELTLSQRRVYNLQVHHYNFDPSDNRLENLAPLCCILCRIHVVEALM</sequence>
<protein>
    <submittedName>
        <fullName evidence="1">HNH endonuclease</fullName>
    </submittedName>
</protein>
<reference evidence="1 2" key="1">
    <citation type="journal article" date="2021" name="Microorganisms">
        <title>Genome Evolution of Filamentous Cyanobacterium Nostoc Species: From Facultative Symbiosis to Free Living.</title>
        <authorList>
            <person name="Huo D."/>
            <person name="Li H."/>
            <person name="Cai F."/>
            <person name="Guo X."/>
            <person name="Qiao Z."/>
            <person name="Wang W."/>
            <person name="Yu G."/>
            <person name="Li R."/>
        </authorList>
    </citation>
    <scope>NUCLEOTIDE SEQUENCE [LARGE SCALE GENOMIC DNA]</scope>
    <source>
        <strain evidence="1 2">CHAB 5714</strain>
    </source>
</reference>
<gene>
    <name evidence="1" type="ORF">LC586_40520</name>
</gene>